<comment type="cofactor">
    <cofactor evidence="1">
        <name>Fe(2+)</name>
        <dbReference type="ChEBI" id="CHEBI:29033"/>
    </cofactor>
</comment>
<dbReference type="GeneID" id="80869522"/>
<dbReference type="Pfam" id="PF02668">
    <property type="entry name" value="TauD"/>
    <property type="match status" value="1"/>
</dbReference>
<keyword evidence="10" id="KW-1185">Reference proteome</keyword>
<gene>
    <name evidence="9" type="ORF">T069G_07624</name>
</gene>
<evidence type="ECO:0000256" key="5">
    <source>
        <dbReference type="ARBA" id="ARBA00023002"/>
    </source>
</evidence>
<evidence type="ECO:0000256" key="7">
    <source>
        <dbReference type="ARBA" id="ARBA00023242"/>
    </source>
</evidence>
<keyword evidence="7" id="KW-0539">Nucleus</keyword>
<evidence type="ECO:0000313" key="10">
    <source>
        <dbReference type="Proteomes" id="UP001140511"/>
    </source>
</evidence>
<keyword evidence="3" id="KW-0479">Metal-binding</keyword>
<evidence type="ECO:0000313" key="9">
    <source>
        <dbReference type="EMBL" id="KAJ4859357.1"/>
    </source>
</evidence>
<dbReference type="PANTHER" id="PTHR30468:SF28">
    <property type="entry name" value="ALPHA-KETOGLUTARATE-DEPENDENT TAURINE DIOXYGENASE (AFU_ORTHOLOGUE AFUA_8G02210)-RELATED"/>
    <property type="match status" value="1"/>
</dbReference>
<dbReference type="RefSeq" id="XP_056028413.1">
    <property type="nucleotide sequence ID" value="XM_056174834.1"/>
</dbReference>
<dbReference type="Gene3D" id="3.60.130.10">
    <property type="entry name" value="Clavaminate synthase-like"/>
    <property type="match status" value="1"/>
</dbReference>
<dbReference type="InterPro" id="IPR021858">
    <property type="entry name" value="Fun_TF"/>
</dbReference>
<comment type="caution">
    <text evidence="9">The sequence shown here is derived from an EMBL/GenBank/DDBJ whole genome shotgun (WGS) entry which is preliminary data.</text>
</comment>
<keyword evidence="6" id="KW-0408">Iron</keyword>
<keyword evidence="5" id="KW-0560">Oxidoreductase</keyword>
<keyword evidence="4 9" id="KW-0223">Dioxygenase</keyword>
<dbReference type="GO" id="GO:0016706">
    <property type="term" value="F:2-oxoglutarate-dependent dioxygenase activity"/>
    <property type="evidence" value="ECO:0007669"/>
    <property type="project" value="TreeGrafter"/>
</dbReference>
<dbReference type="GO" id="GO:0005737">
    <property type="term" value="C:cytoplasm"/>
    <property type="evidence" value="ECO:0007669"/>
    <property type="project" value="TreeGrafter"/>
</dbReference>
<dbReference type="SUPFAM" id="SSF51197">
    <property type="entry name" value="Clavaminate synthase-like"/>
    <property type="match status" value="1"/>
</dbReference>
<dbReference type="Pfam" id="PF11951">
    <property type="entry name" value="Fungal_trans_2"/>
    <property type="match status" value="1"/>
</dbReference>
<name>A0A9W9E7G3_9HYPO</name>
<accession>A0A9W9E7G3</accession>
<evidence type="ECO:0000256" key="4">
    <source>
        <dbReference type="ARBA" id="ARBA00022964"/>
    </source>
</evidence>
<organism evidence="9 10">
    <name type="scientific">Trichoderma breve</name>
    <dbReference type="NCBI Taxonomy" id="2034170"/>
    <lineage>
        <taxon>Eukaryota</taxon>
        <taxon>Fungi</taxon>
        <taxon>Dikarya</taxon>
        <taxon>Ascomycota</taxon>
        <taxon>Pezizomycotina</taxon>
        <taxon>Sordariomycetes</taxon>
        <taxon>Hypocreomycetidae</taxon>
        <taxon>Hypocreales</taxon>
        <taxon>Hypocreaceae</taxon>
        <taxon>Trichoderma</taxon>
    </lineage>
</organism>
<evidence type="ECO:0000256" key="2">
    <source>
        <dbReference type="ARBA" id="ARBA00005896"/>
    </source>
</evidence>
<dbReference type="Proteomes" id="UP001140511">
    <property type="component" value="Unassembled WGS sequence"/>
</dbReference>
<evidence type="ECO:0000259" key="8">
    <source>
        <dbReference type="Pfam" id="PF02668"/>
    </source>
</evidence>
<dbReference type="InterPro" id="IPR051323">
    <property type="entry name" value="AtsK-like"/>
</dbReference>
<evidence type="ECO:0000256" key="6">
    <source>
        <dbReference type="ARBA" id="ARBA00023004"/>
    </source>
</evidence>
<dbReference type="AlphaFoldDB" id="A0A9W9E7G3"/>
<reference evidence="9" key="1">
    <citation type="submission" date="2022-09" db="EMBL/GenBank/DDBJ databases">
        <title>Chromosome-level assembly of Trichoderma breve T069, a fungus used in development of biopesticide product.</title>
        <authorList>
            <person name="Lin R."/>
            <person name="Liu T."/>
        </authorList>
    </citation>
    <scope>NUCLEOTIDE SEQUENCE</scope>
    <source>
        <strain evidence="9">T069</strain>
    </source>
</reference>
<comment type="similarity">
    <text evidence="2">Belongs to the TfdA dioxygenase family.</text>
</comment>
<evidence type="ECO:0000256" key="1">
    <source>
        <dbReference type="ARBA" id="ARBA00001954"/>
    </source>
</evidence>
<feature type="domain" description="TauD/TfdA-like" evidence="8">
    <location>
        <begin position="34"/>
        <end position="78"/>
    </location>
</feature>
<dbReference type="EMBL" id="JAOPEN010000004">
    <property type="protein sequence ID" value="KAJ4859357.1"/>
    <property type="molecule type" value="Genomic_DNA"/>
</dbReference>
<proteinExistence type="inferred from homology"/>
<evidence type="ECO:0000256" key="3">
    <source>
        <dbReference type="ARBA" id="ARBA00022723"/>
    </source>
</evidence>
<dbReference type="InterPro" id="IPR003819">
    <property type="entry name" value="TauD/TfdA-like"/>
</dbReference>
<dbReference type="GO" id="GO:0046872">
    <property type="term" value="F:metal ion binding"/>
    <property type="evidence" value="ECO:0007669"/>
    <property type="project" value="UniProtKB-KW"/>
</dbReference>
<dbReference type="InterPro" id="IPR042098">
    <property type="entry name" value="TauD-like_sf"/>
</dbReference>
<dbReference type="PANTHER" id="PTHR30468">
    <property type="entry name" value="ALPHA-KETOGLUTARATE-DEPENDENT SULFONATE DIOXYGENASE"/>
    <property type="match status" value="1"/>
</dbReference>
<sequence>MSATKTVTQSGTAVGKLTLAYDDAIHQKHIALGQDFQVRVKWEEGTVALWDNRVTAHTAISDFDIHNPQEGLRHGVRLTTQADKPSGVNGLELKAVVCPLYQFNKLLSKDRQASDGKQMLSLNQKDLFEVFSSMESAMAQACHIYSLPTTSSPLDSSGSDSDSSSDDLNRLLDKLQNTVRKIPPYSLGENSLTWVYFVAASRSRRLDHNAFFVARLAELLQRIGHDRVNELLAGLI</sequence>
<protein>
    <submittedName>
        <fullName evidence="9">Taurine catabolism dioxygenase tauD, tfdA family domain-containing protein</fullName>
    </submittedName>
</protein>